<gene>
    <name evidence="6" type="ORF">DFR29_111213</name>
</gene>
<keyword evidence="1 3" id="KW-0238">DNA-binding</keyword>
<keyword evidence="7" id="KW-1185">Reference proteome</keyword>
<dbReference type="GO" id="GO:0005829">
    <property type="term" value="C:cytosol"/>
    <property type="evidence" value="ECO:0007669"/>
    <property type="project" value="TreeGrafter"/>
</dbReference>
<dbReference type="CDD" id="cd00383">
    <property type="entry name" value="trans_reg_C"/>
    <property type="match status" value="1"/>
</dbReference>
<dbReference type="PANTHER" id="PTHR48111:SF59">
    <property type="entry name" value="TRANSCRIPTIONAL REGULATORY PROTEIN BAER"/>
    <property type="match status" value="1"/>
</dbReference>
<dbReference type="SMART" id="SM00448">
    <property type="entry name" value="REC"/>
    <property type="match status" value="1"/>
</dbReference>
<accession>A0A4R6YSR1</accession>
<dbReference type="Pfam" id="PF00486">
    <property type="entry name" value="Trans_reg_C"/>
    <property type="match status" value="1"/>
</dbReference>
<reference evidence="6 7" key="1">
    <citation type="submission" date="2019-03" db="EMBL/GenBank/DDBJ databases">
        <title>Genomic Encyclopedia of Type Strains, Phase IV (KMG-IV): sequencing the most valuable type-strain genomes for metagenomic binning, comparative biology and taxonomic classification.</title>
        <authorList>
            <person name="Goeker M."/>
        </authorList>
    </citation>
    <scope>NUCLEOTIDE SEQUENCE [LARGE SCALE GENOMIC DNA]</scope>
    <source>
        <strain evidence="6 7">DSM 21667</strain>
    </source>
</reference>
<dbReference type="GO" id="GO:0006355">
    <property type="term" value="P:regulation of DNA-templated transcription"/>
    <property type="evidence" value="ECO:0007669"/>
    <property type="project" value="InterPro"/>
</dbReference>
<dbReference type="InterPro" id="IPR036388">
    <property type="entry name" value="WH-like_DNA-bd_sf"/>
</dbReference>
<dbReference type="InterPro" id="IPR016032">
    <property type="entry name" value="Sig_transdc_resp-reg_C-effctor"/>
</dbReference>
<dbReference type="InterPro" id="IPR001789">
    <property type="entry name" value="Sig_transdc_resp-reg_receiver"/>
</dbReference>
<dbReference type="GO" id="GO:0000156">
    <property type="term" value="F:phosphorelay response regulator activity"/>
    <property type="evidence" value="ECO:0007669"/>
    <property type="project" value="TreeGrafter"/>
</dbReference>
<feature type="DNA-binding region" description="OmpR/PhoB-type" evidence="3">
    <location>
        <begin position="125"/>
        <end position="224"/>
    </location>
</feature>
<dbReference type="GO" id="GO:0000976">
    <property type="term" value="F:transcription cis-regulatory region binding"/>
    <property type="evidence" value="ECO:0007669"/>
    <property type="project" value="TreeGrafter"/>
</dbReference>
<proteinExistence type="predicted"/>
<sequence>MNAPAHLLLVEDEPKIATAMRDWLVAAGYAVDLRERGDGVVEEVRRQAPDLLLLDLMLPGEDGLSICRRIREFSELPIILVTARVEEIDRLLGLDLGADDYICKPFSLRELGARVRALLRRTRPSPRNTAPECGIVLDADRFEVRVAGRPLALTPVEFRLLRRLMEKPGKVYSRGQLLDASYEDHRVVSDRTVDSHVRNLRRKFGEAGLDPIESVYGVGFRFELAREPQ</sequence>
<dbReference type="GO" id="GO:0032993">
    <property type="term" value="C:protein-DNA complex"/>
    <property type="evidence" value="ECO:0007669"/>
    <property type="project" value="TreeGrafter"/>
</dbReference>
<dbReference type="PROSITE" id="PS51755">
    <property type="entry name" value="OMPR_PHOB"/>
    <property type="match status" value="1"/>
</dbReference>
<feature type="domain" description="OmpR/PhoB-type" evidence="5">
    <location>
        <begin position="125"/>
        <end position="224"/>
    </location>
</feature>
<dbReference type="InterPro" id="IPR039420">
    <property type="entry name" value="WalR-like"/>
</dbReference>
<dbReference type="RefSeq" id="WP_133820040.1">
    <property type="nucleotide sequence ID" value="NZ_SNZH01000011.1"/>
</dbReference>
<evidence type="ECO:0000259" key="5">
    <source>
        <dbReference type="PROSITE" id="PS51755"/>
    </source>
</evidence>
<dbReference type="SUPFAM" id="SSF46894">
    <property type="entry name" value="C-terminal effector domain of the bipartite response regulators"/>
    <property type="match status" value="1"/>
</dbReference>
<dbReference type="Gene3D" id="3.40.50.2300">
    <property type="match status" value="1"/>
</dbReference>
<dbReference type="PANTHER" id="PTHR48111">
    <property type="entry name" value="REGULATOR OF RPOS"/>
    <property type="match status" value="1"/>
</dbReference>
<evidence type="ECO:0000256" key="3">
    <source>
        <dbReference type="PROSITE-ProRule" id="PRU01091"/>
    </source>
</evidence>
<comment type="caution">
    <text evidence="6">The sequence shown here is derived from an EMBL/GenBank/DDBJ whole genome shotgun (WGS) entry which is preliminary data.</text>
</comment>
<name>A0A4R6YSR1_9GAMM</name>
<feature type="domain" description="Response regulatory" evidence="4">
    <location>
        <begin position="6"/>
        <end position="119"/>
    </location>
</feature>
<dbReference type="InterPro" id="IPR001867">
    <property type="entry name" value="OmpR/PhoB-type_DNA-bd"/>
</dbReference>
<evidence type="ECO:0000256" key="2">
    <source>
        <dbReference type="PROSITE-ProRule" id="PRU00169"/>
    </source>
</evidence>
<dbReference type="Pfam" id="PF00072">
    <property type="entry name" value="Response_reg"/>
    <property type="match status" value="1"/>
</dbReference>
<keyword evidence="2" id="KW-0597">Phosphoprotein</keyword>
<dbReference type="Proteomes" id="UP000295293">
    <property type="component" value="Unassembled WGS sequence"/>
</dbReference>
<evidence type="ECO:0000313" key="7">
    <source>
        <dbReference type="Proteomes" id="UP000295293"/>
    </source>
</evidence>
<dbReference type="OrthoDB" id="9802426at2"/>
<evidence type="ECO:0000259" key="4">
    <source>
        <dbReference type="PROSITE" id="PS50110"/>
    </source>
</evidence>
<dbReference type="Gene3D" id="1.10.10.10">
    <property type="entry name" value="Winged helix-like DNA-binding domain superfamily/Winged helix DNA-binding domain"/>
    <property type="match status" value="1"/>
</dbReference>
<protein>
    <submittedName>
        <fullName evidence="6">Two-component system response regulator BaeR</fullName>
    </submittedName>
</protein>
<dbReference type="PROSITE" id="PS50110">
    <property type="entry name" value="RESPONSE_REGULATORY"/>
    <property type="match status" value="1"/>
</dbReference>
<dbReference type="SMART" id="SM00862">
    <property type="entry name" value="Trans_reg_C"/>
    <property type="match status" value="1"/>
</dbReference>
<dbReference type="Gene3D" id="6.10.250.690">
    <property type="match status" value="1"/>
</dbReference>
<evidence type="ECO:0000313" key="6">
    <source>
        <dbReference type="EMBL" id="TDR41299.1"/>
    </source>
</evidence>
<dbReference type="EMBL" id="SNZH01000011">
    <property type="protein sequence ID" value="TDR41299.1"/>
    <property type="molecule type" value="Genomic_DNA"/>
</dbReference>
<dbReference type="InterPro" id="IPR011006">
    <property type="entry name" value="CheY-like_superfamily"/>
</dbReference>
<organism evidence="6 7">
    <name type="scientific">Tahibacter aquaticus</name>
    <dbReference type="NCBI Taxonomy" id="520092"/>
    <lineage>
        <taxon>Bacteria</taxon>
        <taxon>Pseudomonadati</taxon>
        <taxon>Pseudomonadota</taxon>
        <taxon>Gammaproteobacteria</taxon>
        <taxon>Lysobacterales</taxon>
        <taxon>Rhodanobacteraceae</taxon>
        <taxon>Tahibacter</taxon>
    </lineage>
</organism>
<dbReference type="SUPFAM" id="SSF52172">
    <property type="entry name" value="CheY-like"/>
    <property type="match status" value="1"/>
</dbReference>
<dbReference type="AlphaFoldDB" id="A0A4R6YSR1"/>
<evidence type="ECO:0000256" key="1">
    <source>
        <dbReference type="ARBA" id="ARBA00023125"/>
    </source>
</evidence>
<feature type="modified residue" description="4-aspartylphosphate" evidence="2">
    <location>
        <position position="55"/>
    </location>
</feature>